<dbReference type="EMBL" id="BMGG01000008">
    <property type="protein sequence ID" value="GGC81983.1"/>
    <property type="molecule type" value="Genomic_DNA"/>
</dbReference>
<proteinExistence type="inferred from homology"/>
<sequence>MRIDARDIHVRFGDAQVLRGVALAVGPGEMVGLIGANGAGKSTLLRVLAGVQAPGEGAVLYDGRPSRAIGERELARRVAFLAQDGEALWPLSVAAVVALGRLPYRRPFAGLSAADRAAVGRAMGAAEVKPFRERVVGTLSGGERMRVLLARALAVEGDILLADEPIAALDPLHQLQVMALLRATARRGAGVVVVLHDLTLAARFCGRLVLLSGGRVLADGPAEAVLADANVAEAYGVTLARGERAGETYLLPWEPVAVGCHGHAHIREER</sequence>
<dbReference type="InterPro" id="IPR027417">
    <property type="entry name" value="P-loop_NTPase"/>
</dbReference>
<name>A0A916UPF2_9HYPH</name>
<keyword evidence="9" id="KW-1185">Reference proteome</keyword>
<reference evidence="8" key="2">
    <citation type="submission" date="2020-09" db="EMBL/GenBank/DDBJ databases">
        <authorList>
            <person name="Sun Q."/>
            <person name="Zhou Y."/>
        </authorList>
    </citation>
    <scope>NUCLEOTIDE SEQUENCE</scope>
    <source>
        <strain evidence="8">CGMCC 1.12919</strain>
    </source>
</reference>
<keyword evidence="4" id="KW-0067">ATP-binding</keyword>
<evidence type="ECO:0000256" key="3">
    <source>
        <dbReference type="ARBA" id="ARBA00022741"/>
    </source>
</evidence>
<dbReference type="PROSITE" id="PS50893">
    <property type="entry name" value="ABC_TRANSPORTER_2"/>
    <property type="match status" value="1"/>
</dbReference>
<accession>A0A916UPF2</accession>
<evidence type="ECO:0000256" key="2">
    <source>
        <dbReference type="ARBA" id="ARBA00022448"/>
    </source>
</evidence>
<keyword evidence="2" id="KW-0813">Transport</keyword>
<evidence type="ECO:0000256" key="6">
    <source>
        <dbReference type="ARBA" id="ARBA00037066"/>
    </source>
</evidence>
<dbReference type="PANTHER" id="PTHR42794:SF1">
    <property type="entry name" value="HEMIN IMPORT ATP-BINDING PROTEIN HMUV"/>
    <property type="match status" value="1"/>
</dbReference>
<comment type="function">
    <text evidence="6">Part of the ABC transporter complex HmuTUV involved in hemin import. Responsible for energy coupling to the transport system.</text>
</comment>
<dbReference type="AlphaFoldDB" id="A0A916UPF2"/>
<dbReference type="PANTHER" id="PTHR42794">
    <property type="entry name" value="HEMIN IMPORT ATP-BINDING PROTEIN HMUV"/>
    <property type="match status" value="1"/>
</dbReference>
<gene>
    <name evidence="8" type="ORF">GCM10010994_44900</name>
</gene>
<dbReference type="RefSeq" id="WP_188611398.1">
    <property type="nucleotide sequence ID" value="NZ_BMGG01000008.1"/>
</dbReference>
<dbReference type="GO" id="GO:0005524">
    <property type="term" value="F:ATP binding"/>
    <property type="evidence" value="ECO:0007669"/>
    <property type="project" value="UniProtKB-KW"/>
</dbReference>
<dbReference type="PROSITE" id="PS00211">
    <property type="entry name" value="ABC_TRANSPORTER_1"/>
    <property type="match status" value="1"/>
</dbReference>
<feature type="domain" description="ABC transporter" evidence="7">
    <location>
        <begin position="3"/>
        <end position="238"/>
    </location>
</feature>
<keyword evidence="3" id="KW-0547">Nucleotide-binding</keyword>
<dbReference type="Proteomes" id="UP000637002">
    <property type="component" value="Unassembled WGS sequence"/>
</dbReference>
<dbReference type="Gene3D" id="3.40.50.300">
    <property type="entry name" value="P-loop containing nucleotide triphosphate hydrolases"/>
    <property type="match status" value="1"/>
</dbReference>
<dbReference type="SUPFAM" id="SSF52540">
    <property type="entry name" value="P-loop containing nucleoside triphosphate hydrolases"/>
    <property type="match status" value="1"/>
</dbReference>
<keyword evidence="5" id="KW-1278">Translocase</keyword>
<dbReference type="InterPro" id="IPR003439">
    <property type="entry name" value="ABC_transporter-like_ATP-bd"/>
</dbReference>
<comment type="similarity">
    <text evidence="1">Belongs to the ABC transporter superfamily.</text>
</comment>
<dbReference type="InterPro" id="IPR003593">
    <property type="entry name" value="AAA+_ATPase"/>
</dbReference>
<organism evidence="8 9">
    <name type="scientific">Chelatococcus reniformis</name>
    <dbReference type="NCBI Taxonomy" id="1494448"/>
    <lineage>
        <taxon>Bacteria</taxon>
        <taxon>Pseudomonadati</taxon>
        <taxon>Pseudomonadota</taxon>
        <taxon>Alphaproteobacteria</taxon>
        <taxon>Hyphomicrobiales</taxon>
        <taxon>Chelatococcaceae</taxon>
        <taxon>Chelatococcus</taxon>
    </lineage>
</organism>
<evidence type="ECO:0000259" key="7">
    <source>
        <dbReference type="PROSITE" id="PS50893"/>
    </source>
</evidence>
<evidence type="ECO:0000256" key="4">
    <source>
        <dbReference type="ARBA" id="ARBA00022840"/>
    </source>
</evidence>
<protein>
    <submittedName>
        <fullName evidence="8">ABC transporter</fullName>
    </submittedName>
</protein>
<dbReference type="Pfam" id="PF00005">
    <property type="entry name" value="ABC_tran"/>
    <property type="match status" value="1"/>
</dbReference>
<dbReference type="InterPro" id="IPR017871">
    <property type="entry name" value="ABC_transporter-like_CS"/>
</dbReference>
<evidence type="ECO:0000313" key="9">
    <source>
        <dbReference type="Proteomes" id="UP000637002"/>
    </source>
</evidence>
<evidence type="ECO:0000313" key="8">
    <source>
        <dbReference type="EMBL" id="GGC81983.1"/>
    </source>
</evidence>
<dbReference type="CDD" id="cd03214">
    <property type="entry name" value="ABC_Iron-Siderophores_B12_Hemin"/>
    <property type="match status" value="1"/>
</dbReference>
<comment type="caution">
    <text evidence="8">The sequence shown here is derived from an EMBL/GenBank/DDBJ whole genome shotgun (WGS) entry which is preliminary data.</text>
</comment>
<reference evidence="8" key="1">
    <citation type="journal article" date="2014" name="Int. J. Syst. Evol. Microbiol.">
        <title>Complete genome sequence of Corynebacterium casei LMG S-19264T (=DSM 44701T), isolated from a smear-ripened cheese.</title>
        <authorList>
            <consortium name="US DOE Joint Genome Institute (JGI-PGF)"/>
            <person name="Walter F."/>
            <person name="Albersmeier A."/>
            <person name="Kalinowski J."/>
            <person name="Ruckert C."/>
        </authorList>
    </citation>
    <scope>NUCLEOTIDE SEQUENCE</scope>
    <source>
        <strain evidence="8">CGMCC 1.12919</strain>
    </source>
</reference>
<evidence type="ECO:0000256" key="5">
    <source>
        <dbReference type="ARBA" id="ARBA00022967"/>
    </source>
</evidence>
<dbReference type="SMART" id="SM00382">
    <property type="entry name" value="AAA"/>
    <property type="match status" value="1"/>
</dbReference>
<dbReference type="GO" id="GO:0016887">
    <property type="term" value="F:ATP hydrolysis activity"/>
    <property type="evidence" value="ECO:0007669"/>
    <property type="project" value="InterPro"/>
</dbReference>
<evidence type="ECO:0000256" key="1">
    <source>
        <dbReference type="ARBA" id="ARBA00005417"/>
    </source>
</evidence>